<proteinExistence type="predicted"/>
<comment type="caution">
    <text evidence="2">The sequence shown here is derived from an EMBL/GenBank/DDBJ whole genome shotgun (WGS) entry which is preliminary data.</text>
</comment>
<name>A0AAJ4CW77_LACHE</name>
<dbReference type="Proteomes" id="UP000630086">
    <property type="component" value="Unassembled WGS sequence"/>
</dbReference>
<accession>A0AAJ4CW77</accession>
<reference evidence="2" key="1">
    <citation type="submission" date="2020-07" db="EMBL/GenBank/DDBJ databases">
        <title>Draft genome sequence of Lactobacillus helveticus strain JCM 1062.</title>
        <authorList>
            <person name="Endo A."/>
            <person name="Maeno S."/>
            <person name="Kido Y."/>
        </authorList>
    </citation>
    <scope>NUCLEOTIDE SEQUENCE</scope>
    <source>
        <strain evidence="2">JCM 1062</strain>
    </source>
</reference>
<evidence type="ECO:0000313" key="3">
    <source>
        <dbReference type="Proteomes" id="UP000630086"/>
    </source>
</evidence>
<evidence type="ECO:0000256" key="1">
    <source>
        <dbReference type="SAM" id="MobiDB-lite"/>
    </source>
</evidence>
<dbReference type="AlphaFoldDB" id="A0AAJ4CW77"/>
<sequence length="61" mass="7237">MESRDTKRSHKSKRKHTEKLCLVLRVVPQRASTLKTEYNPSKKPRKSKRTDCKATEKRILE</sequence>
<feature type="compositionally biased region" description="Basic and acidic residues" evidence="1">
    <location>
        <begin position="49"/>
        <end position="61"/>
    </location>
</feature>
<organism evidence="2 3">
    <name type="scientific">Lactobacillus helveticus</name>
    <name type="common">Lactobacillus suntoryeus</name>
    <dbReference type="NCBI Taxonomy" id="1587"/>
    <lineage>
        <taxon>Bacteria</taxon>
        <taxon>Bacillati</taxon>
        <taxon>Bacillota</taxon>
        <taxon>Bacilli</taxon>
        <taxon>Lactobacillales</taxon>
        <taxon>Lactobacillaceae</taxon>
        <taxon>Lactobacillus</taxon>
    </lineage>
</organism>
<dbReference type="EMBL" id="BLYV01000080">
    <property type="protein sequence ID" value="GFP12478.1"/>
    <property type="molecule type" value="Genomic_DNA"/>
</dbReference>
<protein>
    <submittedName>
        <fullName evidence="2">Uncharacterized protein</fullName>
    </submittedName>
</protein>
<feature type="region of interest" description="Disordered" evidence="1">
    <location>
        <begin position="32"/>
        <end position="61"/>
    </location>
</feature>
<gene>
    <name evidence="2" type="ORF">LHEJCM1062_03500</name>
</gene>
<evidence type="ECO:0000313" key="2">
    <source>
        <dbReference type="EMBL" id="GFP12478.1"/>
    </source>
</evidence>